<feature type="region of interest" description="Disordered" evidence="1">
    <location>
        <begin position="42"/>
        <end position="83"/>
    </location>
</feature>
<evidence type="ECO:0000313" key="2">
    <source>
        <dbReference type="EMBL" id="KAL3629732.1"/>
    </source>
</evidence>
<sequence>MQEIENYNANLDRKLDTDTLPYYFPALRELLLSDDVKVEEDVEVEEKRGDDRPVDGGNSKKKRNKRKKKEKTAKPEISKDDVWLQTNDGSKQKVEHELAICIHCV</sequence>
<keyword evidence="3" id="KW-1185">Reference proteome</keyword>
<feature type="compositionally biased region" description="Basic and acidic residues" evidence="1">
    <location>
        <begin position="45"/>
        <end position="54"/>
    </location>
</feature>
<evidence type="ECO:0000313" key="3">
    <source>
        <dbReference type="Proteomes" id="UP001632038"/>
    </source>
</evidence>
<feature type="compositionally biased region" description="Basic residues" evidence="1">
    <location>
        <begin position="59"/>
        <end position="71"/>
    </location>
</feature>
<accession>A0ABD3CMB1</accession>
<dbReference type="EMBL" id="JAVIJP010000034">
    <property type="protein sequence ID" value="KAL3629732.1"/>
    <property type="molecule type" value="Genomic_DNA"/>
</dbReference>
<organism evidence="2 3">
    <name type="scientific">Castilleja foliolosa</name>
    <dbReference type="NCBI Taxonomy" id="1961234"/>
    <lineage>
        <taxon>Eukaryota</taxon>
        <taxon>Viridiplantae</taxon>
        <taxon>Streptophyta</taxon>
        <taxon>Embryophyta</taxon>
        <taxon>Tracheophyta</taxon>
        <taxon>Spermatophyta</taxon>
        <taxon>Magnoliopsida</taxon>
        <taxon>eudicotyledons</taxon>
        <taxon>Gunneridae</taxon>
        <taxon>Pentapetalae</taxon>
        <taxon>asterids</taxon>
        <taxon>lamiids</taxon>
        <taxon>Lamiales</taxon>
        <taxon>Orobanchaceae</taxon>
        <taxon>Pedicularideae</taxon>
        <taxon>Castillejinae</taxon>
        <taxon>Castilleja</taxon>
    </lineage>
</organism>
<protein>
    <submittedName>
        <fullName evidence="2">Uncharacterized protein</fullName>
    </submittedName>
</protein>
<dbReference type="AlphaFoldDB" id="A0ABD3CMB1"/>
<reference evidence="3" key="1">
    <citation type="journal article" date="2024" name="IScience">
        <title>Strigolactones Initiate the Formation of Haustorium-like Structures in Castilleja.</title>
        <authorList>
            <person name="Buerger M."/>
            <person name="Peterson D."/>
            <person name="Chory J."/>
        </authorList>
    </citation>
    <scope>NUCLEOTIDE SEQUENCE [LARGE SCALE GENOMIC DNA]</scope>
</reference>
<name>A0ABD3CMB1_9LAMI</name>
<comment type="caution">
    <text evidence="2">The sequence shown here is derived from an EMBL/GenBank/DDBJ whole genome shotgun (WGS) entry which is preliminary data.</text>
</comment>
<feature type="compositionally biased region" description="Basic and acidic residues" evidence="1">
    <location>
        <begin position="72"/>
        <end position="82"/>
    </location>
</feature>
<proteinExistence type="predicted"/>
<evidence type="ECO:0000256" key="1">
    <source>
        <dbReference type="SAM" id="MobiDB-lite"/>
    </source>
</evidence>
<gene>
    <name evidence="2" type="ORF">CASFOL_026954</name>
</gene>
<dbReference type="Proteomes" id="UP001632038">
    <property type="component" value="Unassembled WGS sequence"/>
</dbReference>